<dbReference type="Proteomes" id="UP000094893">
    <property type="component" value="Unassembled WGS sequence"/>
</dbReference>
<dbReference type="Proteomes" id="UP000095008">
    <property type="component" value="Unassembled WGS sequence"/>
</dbReference>
<organism evidence="2 5">
    <name type="scientific">Acidithiobacillus thiooxidans</name>
    <name type="common">Thiobacillus thiooxidans</name>
    <dbReference type="NCBI Taxonomy" id="930"/>
    <lineage>
        <taxon>Bacteria</taxon>
        <taxon>Pseudomonadati</taxon>
        <taxon>Pseudomonadota</taxon>
        <taxon>Acidithiobacillia</taxon>
        <taxon>Acidithiobacillales</taxon>
        <taxon>Acidithiobacillaceae</taxon>
        <taxon>Acidithiobacillus</taxon>
    </lineage>
</organism>
<dbReference type="EMBL" id="LWRY01000070">
    <property type="protein sequence ID" value="OCX73633.1"/>
    <property type="molecule type" value="Genomic_DNA"/>
</dbReference>
<sequence length="318" mass="36561">MIATAELLTEQDTNKFIPVVRNVTGHKKLPVFLGSRLYIDLSDANNSEDERIELLKEIHKAREGKPPIGINPFAEPVDTKKEALVDEEHKTVKPSLNVDSTVFFDERFSSAFPGVRGVKWFTTQIDIKMRLGKLLEEPLDFNNTSPIWWWRGGNLHIHSFKSTDDGLFLMDWDEYKITKIAAVNEGNYYQRFVYVETDKMEPTGLYQNIEDRIAYWIEQHGYCSEEYGLYKGETKVTRAEYDDNAALIDGELVKLGGDVELRVRYLTSYNFVIAAHGSPINNNSFDRKLEELLNAMLRDGESIDVLSREVLKLPKSNR</sequence>
<name>A0A1C2HXP3_ACITH</name>
<feature type="domain" description="SEFIR" evidence="1">
    <location>
        <begin position="1"/>
        <end position="50"/>
    </location>
</feature>
<keyword evidence="5" id="KW-1185">Reference proteome</keyword>
<gene>
    <name evidence="2" type="ORF">A6M23_07835</name>
    <name evidence="3" type="ORF">A6P07_06670</name>
</gene>
<comment type="caution">
    <text evidence="2">The sequence shown here is derived from an EMBL/GenBank/DDBJ whole genome shotgun (WGS) entry which is preliminary data.</text>
</comment>
<dbReference type="EMBL" id="LWSA01000080">
    <property type="protein sequence ID" value="OCX74052.1"/>
    <property type="molecule type" value="Genomic_DNA"/>
</dbReference>
<proteinExistence type="predicted"/>
<dbReference type="AlphaFoldDB" id="A0A1C2HXP3"/>
<accession>A0A1C2HXP3</accession>
<dbReference type="STRING" id="930.GCA_002079865_01425"/>
<dbReference type="PROSITE" id="PS51534">
    <property type="entry name" value="SEFIR"/>
    <property type="match status" value="1"/>
</dbReference>
<protein>
    <recommendedName>
        <fullName evidence="1">SEFIR domain-containing protein</fullName>
    </recommendedName>
</protein>
<evidence type="ECO:0000313" key="4">
    <source>
        <dbReference type="Proteomes" id="UP000094893"/>
    </source>
</evidence>
<evidence type="ECO:0000313" key="2">
    <source>
        <dbReference type="EMBL" id="OCX73633.1"/>
    </source>
</evidence>
<evidence type="ECO:0000259" key="1">
    <source>
        <dbReference type="PROSITE" id="PS51534"/>
    </source>
</evidence>
<reference evidence="2 4" key="1">
    <citation type="journal article" date="2016" name="Int. J. Mol. Sci.">
        <title>Comparative genomics of the extreme acidophile Acidithiobacillus thiooxidans reveals intraspecific divergence and niche adaptation.</title>
        <authorList>
            <person name="Zhang X."/>
            <person name="Feng X."/>
            <person name="Tao J."/>
            <person name="Ma L."/>
            <person name="Xiao Y."/>
            <person name="Liang Y."/>
            <person name="Liu X."/>
            <person name="Yin H."/>
        </authorList>
    </citation>
    <scope>NUCLEOTIDE SEQUENCE [LARGE SCALE GENOMIC DNA]</scope>
    <source>
        <strain evidence="3 4">A02</strain>
        <strain evidence="2">DXS-W</strain>
    </source>
</reference>
<dbReference type="InterPro" id="IPR013568">
    <property type="entry name" value="SEFIR_dom"/>
</dbReference>
<evidence type="ECO:0000313" key="5">
    <source>
        <dbReference type="Proteomes" id="UP000095008"/>
    </source>
</evidence>
<evidence type="ECO:0000313" key="3">
    <source>
        <dbReference type="EMBL" id="OCX74052.1"/>
    </source>
</evidence>